<dbReference type="SUPFAM" id="SSF54001">
    <property type="entry name" value="Cysteine proteinases"/>
    <property type="match status" value="1"/>
</dbReference>
<accession>A0A7C4Y5S6</accession>
<proteinExistence type="predicted"/>
<dbReference type="InterPro" id="IPR024618">
    <property type="entry name" value="DUF3857"/>
</dbReference>
<feature type="domain" description="Transglutaminase-like" evidence="1">
    <location>
        <begin position="265"/>
        <end position="362"/>
    </location>
</feature>
<evidence type="ECO:0000313" key="3">
    <source>
        <dbReference type="EMBL" id="HGW92261.1"/>
    </source>
</evidence>
<feature type="domain" description="DUF3857" evidence="2">
    <location>
        <begin position="36"/>
        <end position="214"/>
    </location>
</feature>
<sequence length="620" mass="71835">MRFLFLLLFISCVADIKKEHVNVILKQKIIERVNSDGTSERETYNLIKIGDKENAPNAITISYTPYFNEAFIDFVRVIRGFDTLTIDLSNIQDNPAPADLGGTIFWGERILTLPIIDLKENDKLEYKTILKGGTWLGPMSQESTLKKYQVPYSGYFNYVELFEEFNTPIKEKEYDVIVPKEKDIKYQIFNGKIKVQRKEKGDTVHYNFKGENIKGAKYEPLMGSPYDNFRKLIVTNIPSWYEVSRIENELSGKNLEPNGYVKGFTDSLLKDVKDDSEKIKKLFYFVSDIRYLGLIEDEREGYTPHPPEITLRKRSGVCKDKAALLVAMLRAAGFKAYYTITSVGSRIENIPSDQTNHAIVAIVQEDTIIYLDPTIGQGGRSLLPPSEWGQEVIIVKEEGDTLREIPYFSIEENMEKISIETEINNDTAYTYFKGYYTGSFDQRMRRRFIGKSDDEIKDELLDIIGLKDCDLLSFKIQGTKDFTDFFNINVQYKNGNIIKIKNLKMFKPFSCGYIPWFFEYGFSQKKRKSNLKLPVSGYFTQETILFGLEDSVISIPMDFFYEDSFVKLSLASNLEGRTLNIEKEIIVKRDDIPVSEYNEIYMKVKDFERRKEGWVLFISY</sequence>
<dbReference type="Gene3D" id="3.10.620.30">
    <property type="match status" value="1"/>
</dbReference>
<gene>
    <name evidence="3" type="ORF">ENV67_06965</name>
</gene>
<dbReference type="InterPro" id="IPR002931">
    <property type="entry name" value="Transglutaminase-like"/>
</dbReference>
<reference evidence="3" key="1">
    <citation type="journal article" date="2020" name="mSystems">
        <title>Genome- and Community-Level Interaction Insights into Carbon Utilization and Element Cycling Functions of Hydrothermarchaeota in Hydrothermal Sediment.</title>
        <authorList>
            <person name="Zhou Z."/>
            <person name="Liu Y."/>
            <person name="Xu W."/>
            <person name="Pan J."/>
            <person name="Luo Z.H."/>
            <person name="Li M."/>
        </authorList>
    </citation>
    <scope>NUCLEOTIDE SEQUENCE [LARGE SCALE GENOMIC DNA]</scope>
    <source>
        <strain evidence="3">SpSt-780</strain>
    </source>
</reference>
<dbReference type="EMBL" id="DTHG01000085">
    <property type="protein sequence ID" value="HGW92261.1"/>
    <property type="molecule type" value="Genomic_DNA"/>
</dbReference>
<name>A0A7C4Y5S6_UNCW3</name>
<dbReference type="AlphaFoldDB" id="A0A7C4Y5S6"/>
<dbReference type="InterPro" id="IPR038765">
    <property type="entry name" value="Papain-like_cys_pep_sf"/>
</dbReference>
<evidence type="ECO:0000259" key="1">
    <source>
        <dbReference type="Pfam" id="PF01841"/>
    </source>
</evidence>
<evidence type="ECO:0000259" key="2">
    <source>
        <dbReference type="Pfam" id="PF12969"/>
    </source>
</evidence>
<comment type="caution">
    <text evidence="3">The sequence shown here is derived from an EMBL/GenBank/DDBJ whole genome shotgun (WGS) entry which is preliminary data.</text>
</comment>
<dbReference type="Gene3D" id="2.60.40.3140">
    <property type="match status" value="1"/>
</dbReference>
<protein>
    <submittedName>
        <fullName evidence="3">DUF3857 domain-containing protein</fullName>
    </submittedName>
</protein>
<dbReference type="Pfam" id="PF01841">
    <property type="entry name" value="Transglut_core"/>
    <property type="match status" value="1"/>
</dbReference>
<organism evidence="3">
    <name type="scientific">candidate division WOR-3 bacterium</name>
    <dbReference type="NCBI Taxonomy" id="2052148"/>
    <lineage>
        <taxon>Bacteria</taxon>
        <taxon>Bacteria division WOR-3</taxon>
    </lineage>
</organism>
<dbReference type="Pfam" id="PF12969">
    <property type="entry name" value="DUF3857"/>
    <property type="match status" value="1"/>
</dbReference>